<dbReference type="InterPro" id="IPR012910">
    <property type="entry name" value="Plug_dom"/>
</dbReference>
<evidence type="ECO:0000256" key="3">
    <source>
        <dbReference type="ARBA" id="ARBA00022452"/>
    </source>
</evidence>
<sequence>MSNRKTLLAASIIAGLCLSGSVYADNAPATASAPATTPAPAAQPATAADSQDNTQSQADRAKAKQLGTVTVVGIRDSEAESLNLKKSADNIVEVITAEDIGKLPAKNVADTLARLPGVNISSSSASEGGFDENDRVSLRGTNPSMTQTLVNGHTVGTGDWFVLSQVQTVGRSVSYSLLPSEVVDQVVVHKSSEAKQQEGGSAGTVDIITRKPLEFANPITAQASIGAVYSDLPGDTKPQFNGLFNWKNSDNTFGAMLQGFYEERSLQRNGQEFVGGFNQIQATDPVAKAHPDLAGVYYPNLIGQTLFTQTRKREGGMIDLEWKPLDNLTLNLDSFYSNLKADNFNRNYMLWSSQFVPGGVGLQSYTVGGNVLKSATFAPVTASTTTPYGVYDQISRPGASSSSAYTTLDAEWRANDHLTFTGMIGTTKGKGNSDNQNVSELGFAGNAGASWDMNGTGRPSNWSIGGDNASPSGIIPSAGWIFGDQDIHVVDKENFYQADGEYAFDSSPIFLNTLDFGLRYSDHTRENKTDIGQGPTGDWTNPANYPTTWSSYPSSFNSDLGVNGPAPLWYYSEGALAAFNAQFANRDPVTRFNWQNIYRVNEKDTAAYMQANFAGDRWSGNFGVRYVYTKEDITYNSGSQSSYSIAGPITGSAFGPYYINNYNNSYDRFLPSANLRFNLTDDLLARFAASQTMTRPDYSALAGSYSLDDLTHTGSGGNPQLKPLVSTNFDLSMEWYFAPRGLVSAGVYNMALSNYVNFGNESLLFKDQQASNTAGHDVFSTYLVSVPTNVNGNVKGVELNYIQPIGENWGVQTNYTYAQGHADNDKPLQGTSKNTYNLSAFFENADWNARISYTYRSSFFDGVSRTDTYYQAGIGNLAFSAGYNINSWMSVHFDAMNLNNPTLKYYTLSPIYGKQPDAFYVNGRQYYLTLNFKM</sequence>
<dbReference type="PROSITE" id="PS52016">
    <property type="entry name" value="TONB_DEPENDENT_REC_3"/>
    <property type="match status" value="1"/>
</dbReference>
<feature type="compositionally biased region" description="Low complexity" evidence="10">
    <location>
        <begin position="29"/>
        <end position="48"/>
    </location>
</feature>
<dbReference type="RefSeq" id="WP_114826853.1">
    <property type="nucleotide sequence ID" value="NZ_QQSY01000009.1"/>
</dbReference>
<name>A0A370K2L1_9GAMM</name>
<dbReference type="OrthoDB" id="8727862at2"/>
<evidence type="ECO:0000256" key="4">
    <source>
        <dbReference type="ARBA" id="ARBA00022692"/>
    </source>
</evidence>
<evidence type="ECO:0000256" key="8">
    <source>
        <dbReference type="PROSITE-ProRule" id="PRU01360"/>
    </source>
</evidence>
<keyword evidence="7 8" id="KW-0998">Cell outer membrane</keyword>
<proteinExistence type="inferred from homology"/>
<gene>
    <name evidence="14" type="ORF">DVT68_19345</name>
</gene>
<evidence type="ECO:0000313" key="14">
    <source>
        <dbReference type="EMBL" id="RDI96882.1"/>
    </source>
</evidence>
<keyword evidence="3 8" id="KW-1134">Transmembrane beta strand</keyword>
<keyword evidence="2 8" id="KW-0813">Transport</keyword>
<dbReference type="InterPro" id="IPR010104">
    <property type="entry name" value="TonB_rcpt_bac"/>
</dbReference>
<keyword evidence="4 8" id="KW-0812">Transmembrane</keyword>
<evidence type="ECO:0000259" key="13">
    <source>
        <dbReference type="Pfam" id="PF07715"/>
    </source>
</evidence>
<dbReference type="Gene3D" id="2.170.130.10">
    <property type="entry name" value="TonB-dependent receptor, plug domain"/>
    <property type="match status" value="1"/>
</dbReference>
<evidence type="ECO:0000256" key="9">
    <source>
        <dbReference type="RuleBase" id="RU003357"/>
    </source>
</evidence>
<comment type="similarity">
    <text evidence="8 9">Belongs to the TonB-dependent receptor family.</text>
</comment>
<keyword evidence="6 8" id="KW-0472">Membrane</keyword>
<dbReference type="NCBIfam" id="TIGR01782">
    <property type="entry name" value="TonB-Xanth-Caul"/>
    <property type="match status" value="1"/>
</dbReference>
<organism evidence="14 15">
    <name type="scientific">Dyella solisilvae</name>
    <dbReference type="NCBI Taxonomy" id="1920168"/>
    <lineage>
        <taxon>Bacteria</taxon>
        <taxon>Pseudomonadati</taxon>
        <taxon>Pseudomonadota</taxon>
        <taxon>Gammaproteobacteria</taxon>
        <taxon>Lysobacterales</taxon>
        <taxon>Rhodanobacteraceae</taxon>
        <taxon>Dyella</taxon>
    </lineage>
</organism>
<dbReference type="InterPro" id="IPR037066">
    <property type="entry name" value="Plug_dom_sf"/>
</dbReference>
<evidence type="ECO:0000259" key="12">
    <source>
        <dbReference type="Pfam" id="PF00593"/>
    </source>
</evidence>
<dbReference type="PANTHER" id="PTHR40980:SF3">
    <property type="entry name" value="TONB-DEPENDENT RECEPTOR-LIKE BETA-BARREL DOMAIN-CONTAINING PROTEIN"/>
    <property type="match status" value="1"/>
</dbReference>
<protein>
    <submittedName>
        <fullName evidence="14">TonB-dependent receptor</fullName>
    </submittedName>
</protein>
<keyword evidence="11" id="KW-0732">Signal</keyword>
<feature type="domain" description="TonB-dependent receptor plug" evidence="13">
    <location>
        <begin position="86"/>
        <end position="203"/>
    </location>
</feature>
<evidence type="ECO:0000256" key="1">
    <source>
        <dbReference type="ARBA" id="ARBA00004571"/>
    </source>
</evidence>
<feature type="region of interest" description="Disordered" evidence="10">
    <location>
        <begin position="29"/>
        <end position="62"/>
    </location>
</feature>
<evidence type="ECO:0000313" key="15">
    <source>
        <dbReference type="Proteomes" id="UP000254711"/>
    </source>
</evidence>
<dbReference type="Proteomes" id="UP000254711">
    <property type="component" value="Unassembled WGS sequence"/>
</dbReference>
<evidence type="ECO:0000256" key="2">
    <source>
        <dbReference type="ARBA" id="ARBA00022448"/>
    </source>
</evidence>
<dbReference type="SUPFAM" id="SSF56935">
    <property type="entry name" value="Porins"/>
    <property type="match status" value="1"/>
</dbReference>
<evidence type="ECO:0000256" key="6">
    <source>
        <dbReference type="ARBA" id="ARBA00023136"/>
    </source>
</evidence>
<dbReference type="Pfam" id="PF07715">
    <property type="entry name" value="Plug"/>
    <property type="match status" value="1"/>
</dbReference>
<evidence type="ECO:0000256" key="5">
    <source>
        <dbReference type="ARBA" id="ARBA00023077"/>
    </source>
</evidence>
<keyword evidence="15" id="KW-1185">Reference proteome</keyword>
<evidence type="ECO:0000256" key="7">
    <source>
        <dbReference type="ARBA" id="ARBA00023237"/>
    </source>
</evidence>
<dbReference type="InterPro" id="IPR039426">
    <property type="entry name" value="TonB-dep_rcpt-like"/>
</dbReference>
<feature type="signal peptide" evidence="11">
    <location>
        <begin position="1"/>
        <end position="24"/>
    </location>
</feature>
<dbReference type="Pfam" id="PF00593">
    <property type="entry name" value="TonB_dep_Rec_b-barrel"/>
    <property type="match status" value="1"/>
</dbReference>
<feature type="chain" id="PRO_5017060116" evidence="11">
    <location>
        <begin position="25"/>
        <end position="934"/>
    </location>
</feature>
<dbReference type="InterPro" id="IPR000531">
    <property type="entry name" value="Beta-barrel_TonB"/>
</dbReference>
<dbReference type="Gene3D" id="2.40.170.20">
    <property type="entry name" value="TonB-dependent receptor, beta-barrel domain"/>
    <property type="match status" value="1"/>
</dbReference>
<reference evidence="14 15" key="1">
    <citation type="submission" date="2018-07" db="EMBL/GenBank/DDBJ databases">
        <title>Dyella solisilvae sp. nov., isolated from the pine and broad-leaved mixed forest soil.</title>
        <authorList>
            <person name="Gao Z."/>
            <person name="Qiu L."/>
        </authorList>
    </citation>
    <scope>NUCLEOTIDE SEQUENCE [LARGE SCALE GENOMIC DNA]</scope>
    <source>
        <strain evidence="14 15">DHG54</strain>
    </source>
</reference>
<dbReference type="AlphaFoldDB" id="A0A370K2L1"/>
<dbReference type="CDD" id="cd01347">
    <property type="entry name" value="ligand_gated_channel"/>
    <property type="match status" value="1"/>
</dbReference>
<dbReference type="GO" id="GO:0009279">
    <property type="term" value="C:cell outer membrane"/>
    <property type="evidence" value="ECO:0007669"/>
    <property type="project" value="UniProtKB-SubCell"/>
</dbReference>
<dbReference type="InterPro" id="IPR036942">
    <property type="entry name" value="Beta-barrel_TonB_sf"/>
</dbReference>
<evidence type="ECO:0000256" key="10">
    <source>
        <dbReference type="SAM" id="MobiDB-lite"/>
    </source>
</evidence>
<comment type="subcellular location">
    <subcellularLocation>
        <location evidence="1 8">Cell outer membrane</location>
        <topology evidence="1 8">Multi-pass membrane protein</topology>
    </subcellularLocation>
</comment>
<evidence type="ECO:0000256" key="11">
    <source>
        <dbReference type="SAM" id="SignalP"/>
    </source>
</evidence>
<feature type="compositionally biased region" description="Polar residues" evidence="10">
    <location>
        <begin position="49"/>
        <end position="58"/>
    </location>
</feature>
<keyword evidence="14" id="KW-0675">Receptor</keyword>
<feature type="domain" description="TonB-dependent receptor-like beta-barrel" evidence="12">
    <location>
        <begin position="444"/>
        <end position="898"/>
    </location>
</feature>
<dbReference type="EMBL" id="QQSY01000009">
    <property type="protein sequence ID" value="RDI96882.1"/>
    <property type="molecule type" value="Genomic_DNA"/>
</dbReference>
<dbReference type="PANTHER" id="PTHR40980">
    <property type="entry name" value="PLUG DOMAIN-CONTAINING PROTEIN"/>
    <property type="match status" value="1"/>
</dbReference>
<comment type="caution">
    <text evidence="14">The sequence shown here is derived from an EMBL/GenBank/DDBJ whole genome shotgun (WGS) entry which is preliminary data.</text>
</comment>
<accession>A0A370K2L1</accession>
<keyword evidence="5 9" id="KW-0798">TonB box</keyword>